<dbReference type="Proteomes" id="UP001180551">
    <property type="component" value="Unassembled WGS sequence"/>
</dbReference>
<sequence>MSKPLYVRFQGTRRNRRGCFPGVFGLANGLAREGKLSDEQYRFWRAGNDWYDAHFTNPSDVDPTVYDRDLNPGAVAWFKAHAVHLIERVDGYLELLAAHHVPCERIESTAPGRIVYEDAEQVVAVPWEQAGPGAATP</sequence>
<proteinExistence type="predicted"/>
<gene>
    <name evidence="1" type="ORF">RM550_25070</name>
</gene>
<comment type="caution">
    <text evidence="1">The sequence shown here is derived from an EMBL/GenBank/DDBJ whole genome shotgun (WGS) entry which is preliminary data.</text>
</comment>
<name>A0ABU2TDC0_9ACTN</name>
<dbReference type="RefSeq" id="WP_311626009.1">
    <property type="nucleotide sequence ID" value="NZ_JAVRFE010000037.1"/>
</dbReference>
<evidence type="ECO:0000313" key="1">
    <source>
        <dbReference type="EMBL" id="MDT0458947.1"/>
    </source>
</evidence>
<organism evidence="1 2">
    <name type="scientific">Streptomyces mooreae</name>
    <dbReference type="NCBI Taxonomy" id="3075523"/>
    <lineage>
        <taxon>Bacteria</taxon>
        <taxon>Bacillati</taxon>
        <taxon>Actinomycetota</taxon>
        <taxon>Actinomycetes</taxon>
        <taxon>Kitasatosporales</taxon>
        <taxon>Streptomycetaceae</taxon>
        <taxon>Streptomyces</taxon>
    </lineage>
</organism>
<protein>
    <submittedName>
        <fullName evidence="1">Uncharacterized protein</fullName>
    </submittedName>
</protein>
<dbReference type="EMBL" id="JAVRFE010000037">
    <property type="protein sequence ID" value="MDT0458947.1"/>
    <property type="molecule type" value="Genomic_DNA"/>
</dbReference>
<reference evidence="1" key="1">
    <citation type="submission" date="2024-05" db="EMBL/GenBank/DDBJ databases">
        <title>30 novel species of actinomycetes from the DSMZ collection.</title>
        <authorList>
            <person name="Nouioui I."/>
        </authorList>
    </citation>
    <scope>NUCLEOTIDE SEQUENCE</scope>
    <source>
        <strain evidence="1">DSM 41527</strain>
    </source>
</reference>
<keyword evidence="2" id="KW-1185">Reference proteome</keyword>
<evidence type="ECO:0000313" key="2">
    <source>
        <dbReference type="Proteomes" id="UP001180551"/>
    </source>
</evidence>
<accession>A0ABU2TDC0</accession>